<evidence type="ECO:0000256" key="4">
    <source>
        <dbReference type="HAMAP-Rule" id="MF_00720"/>
    </source>
</evidence>
<dbReference type="AlphaFoldDB" id="A0A3P3QTW6"/>
<dbReference type="Pfam" id="PF22657">
    <property type="entry name" value="SSB_1"/>
    <property type="match status" value="1"/>
</dbReference>
<comment type="caution">
    <text evidence="5">The sequence shown here is derived from an EMBL/GenBank/DDBJ whole genome shotgun (WGS) entry which is preliminary data.</text>
</comment>
<organism evidence="5 6">
    <name type="scientific">Rheinheimera mesophila</name>
    <dbReference type="NCBI Taxonomy" id="1547515"/>
    <lineage>
        <taxon>Bacteria</taxon>
        <taxon>Pseudomonadati</taxon>
        <taxon>Pseudomonadota</taxon>
        <taxon>Gammaproteobacteria</taxon>
        <taxon>Chromatiales</taxon>
        <taxon>Chromatiaceae</taxon>
        <taxon>Rheinheimera</taxon>
    </lineage>
</organism>
<evidence type="ECO:0000313" key="5">
    <source>
        <dbReference type="EMBL" id="RRJ23790.1"/>
    </source>
</evidence>
<comment type="function">
    <text evidence="4">Involved in the restart of stalled replication forks, which reloads the replicative helicase on sites other than the origin of replication; the PriA-PriB pathway is the major replication restart pathway. During primosome assembly it facilitates complex formation between PriA and DnaT on DNA; stabilizes PriA on DNA. Stimulates the DNA unwinding activity of PriA helicase.</text>
</comment>
<dbReference type="RefSeq" id="WP_046520103.1">
    <property type="nucleotide sequence ID" value="NZ_LAVS01000025.1"/>
</dbReference>
<dbReference type="InterPro" id="IPR023646">
    <property type="entry name" value="Prisomal_replication_PriB"/>
</dbReference>
<dbReference type="GO" id="GO:1990077">
    <property type="term" value="C:primosome complex"/>
    <property type="evidence" value="ECO:0007669"/>
    <property type="project" value="UniProtKB-UniRule"/>
</dbReference>
<dbReference type="PROSITE" id="PS50935">
    <property type="entry name" value="SSB"/>
    <property type="match status" value="1"/>
</dbReference>
<comment type="subunit">
    <text evidence="4">Homodimer. Interacts with PriA and DnaT. Component of the replication restart primosome. Primosome assembly occurs via a 'hand-off' mechanism. PriA binds to replication forks, subsequently PriB then DnaT bind; DnaT then displaces ssDNA to generate the helicase loading substrate.</text>
</comment>
<sequence length="101" mass="11148">MDNSLVVTGTICRQVDHSESPAGIPHSYFVIEHQSVQQEAGFNRQAYVRLQVVCAGVGLAQQTHNLKLGNKVRVSGFLNRHQSRSGQSKLVLHAQQIEILS</sequence>
<keyword evidence="2 4" id="KW-0235">DNA replication</keyword>
<gene>
    <name evidence="4 5" type="primary">priB</name>
    <name evidence="5" type="ORF">EIK76_06955</name>
</gene>
<dbReference type="InterPro" id="IPR012340">
    <property type="entry name" value="NA-bd_OB-fold"/>
</dbReference>
<dbReference type="HAMAP" id="MF_00720">
    <property type="entry name" value="PriB"/>
    <property type="match status" value="1"/>
</dbReference>
<dbReference type="OrthoDB" id="9180733at2"/>
<reference evidence="5 6" key="1">
    <citation type="submission" date="2018-11" db="EMBL/GenBank/DDBJ databases">
        <title>Draft genome analysis of Rheinheimera mesophila isolated from an industrial waste site.</title>
        <authorList>
            <person name="Yu Q."/>
            <person name="Qi Y."/>
            <person name="Zhang H."/>
            <person name="Lu Y."/>
            <person name="Pu J."/>
        </authorList>
    </citation>
    <scope>NUCLEOTIDE SEQUENCE [LARGE SCALE GENOMIC DNA]</scope>
    <source>
        <strain evidence="5 6">IITR13</strain>
    </source>
</reference>
<dbReference type="GO" id="GO:0006269">
    <property type="term" value="P:DNA replication, synthesis of primer"/>
    <property type="evidence" value="ECO:0007669"/>
    <property type="project" value="UniProtKB-KW"/>
</dbReference>
<accession>A0A3P3QTW6</accession>
<dbReference type="SUPFAM" id="SSF50249">
    <property type="entry name" value="Nucleic acid-binding proteins"/>
    <property type="match status" value="1"/>
</dbReference>
<protein>
    <recommendedName>
        <fullName evidence="4">Replication restart protein PriB</fullName>
    </recommendedName>
</protein>
<keyword evidence="1 4" id="KW-0639">Primosome</keyword>
<keyword evidence="6" id="KW-1185">Reference proteome</keyword>
<proteinExistence type="inferred from homology"/>
<evidence type="ECO:0000256" key="3">
    <source>
        <dbReference type="ARBA" id="ARBA00023125"/>
    </source>
</evidence>
<dbReference type="EMBL" id="RRCF01000001">
    <property type="protein sequence ID" value="RRJ23790.1"/>
    <property type="molecule type" value="Genomic_DNA"/>
</dbReference>
<dbReference type="NCBIfam" id="TIGR04418">
    <property type="entry name" value="PriB_gamma"/>
    <property type="match status" value="1"/>
</dbReference>
<dbReference type="Proteomes" id="UP000276260">
    <property type="component" value="Unassembled WGS sequence"/>
</dbReference>
<evidence type="ECO:0000313" key="6">
    <source>
        <dbReference type="Proteomes" id="UP000276260"/>
    </source>
</evidence>
<dbReference type="Gene3D" id="2.40.50.140">
    <property type="entry name" value="Nucleic acid-binding proteins"/>
    <property type="match status" value="1"/>
</dbReference>
<evidence type="ECO:0000256" key="2">
    <source>
        <dbReference type="ARBA" id="ARBA00022705"/>
    </source>
</evidence>
<comment type="similarity">
    <text evidence="4">Belongs to the PriB family.</text>
</comment>
<keyword evidence="3 4" id="KW-0238">DNA-binding</keyword>
<dbReference type="GO" id="GO:0003697">
    <property type="term" value="F:single-stranded DNA binding"/>
    <property type="evidence" value="ECO:0007669"/>
    <property type="project" value="UniProtKB-UniRule"/>
</dbReference>
<dbReference type="InterPro" id="IPR000424">
    <property type="entry name" value="Primosome_PriB/ssb"/>
</dbReference>
<name>A0A3P3QTW6_9GAMM</name>
<dbReference type="PIRSF" id="PIRSF003135">
    <property type="entry name" value="Primosomal_n"/>
    <property type="match status" value="1"/>
</dbReference>
<evidence type="ECO:0000256" key="1">
    <source>
        <dbReference type="ARBA" id="ARBA00022515"/>
    </source>
</evidence>